<dbReference type="Proteomes" id="UP000442707">
    <property type="component" value="Unassembled WGS sequence"/>
</dbReference>
<keyword evidence="3" id="KW-1185">Reference proteome</keyword>
<dbReference type="EMBL" id="VZRB01000048">
    <property type="protein sequence ID" value="KAB1139999.1"/>
    <property type="molecule type" value="Genomic_DNA"/>
</dbReference>
<sequence length="187" mass="20182">MTAPELRALPGPISAIRLTYTCERGWWDTGEDEPEIWHVAADLYDWEGERSVEHVGDFEFYRAGPYATRDLFGVLDGDISVIAESILDPATGHIRDDLDESAEPFGSGMLPLNSAQMACPWRGFGVGVVLARQGHRPGLWARPPATPPHWTAPALRTTPPATAQSAPSNAPGPAWGSAPSATTAYTF</sequence>
<organism evidence="2 3">
    <name type="scientific">Streptomyces luteolifulvus</name>
    <dbReference type="NCBI Taxonomy" id="2615112"/>
    <lineage>
        <taxon>Bacteria</taxon>
        <taxon>Bacillati</taxon>
        <taxon>Actinomycetota</taxon>
        <taxon>Actinomycetes</taxon>
        <taxon>Kitasatosporales</taxon>
        <taxon>Streptomycetaceae</taxon>
        <taxon>Streptomyces</taxon>
    </lineage>
</organism>
<dbReference type="AlphaFoldDB" id="A0A6H9UQW1"/>
<feature type="compositionally biased region" description="Low complexity" evidence="1">
    <location>
        <begin position="141"/>
        <end position="181"/>
    </location>
</feature>
<gene>
    <name evidence="2" type="ORF">F7R91_37615</name>
</gene>
<evidence type="ECO:0000313" key="2">
    <source>
        <dbReference type="EMBL" id="KAB1139999.1"/>
    </source>
</evidence>
<comment type="caution">
    <text evidence="2">The sequence shown here is derived from an EMBL/GenBank/DDBJ whole genome shotgun (WGS) entry which is preliminary data.</text>
</comment>
<accession>A0A6H9UQW1</accession>
<proteinExistence type="predicted"/>
<feature type="region of interest" description="Disordered" evidence="1">
    <location>
        <begin position="141"/>
        <end position="187"/>
    </location>
</feature>
<reference evidence="2 3" key="1">
    <citation type="submission" date="2019-09" db="EMBL/GenBank/DDBJ databases">
        <title>Screening of Novel Bioactive Compounds from Soil-Associated.</title>
        <authorList>
            <person name="Zhao S."/>
        </authorList>
    </citation>
    <scope>NUCLEOTIDE SEQUENCE [LARGE SCALE GENOMIC DNA]</scope>
    <source>
        <strain evidence="2 3">HIT-DPA4</strain>
    </source>
</reference>
<evidence type="ECO:0000256" key="1">
    <source>
        <dbReference type="SAM" id="MobiDB-lite"/>
    </source>
</evidence>
<dbReference type="RefSeq" id="WP_150957764.1">
    <property type="nucleotide sequence ID" value="NZ_VZRB01000048.1"/>
</dbReference>
<protein>
    <submittedName>
        <fullName evidence="2">Uncharacterized protein</fullName>
    </submittedName>
</protein>
<evidence type="ECO:0000313" key="3">
    <source>
        <dbReference type="Proteomes" id="UP000442707"/>
    </source>
</evidence>
<name>A0A6H9UQW1_9ACTN</name>